<dbReference type="InterPro" id="IPR029058">
    <property type="entry name" value="AB_hydrolase_fold"/>
</dbReference>
<comment type="similarity">
    <text evidence="1 3">Belongs to the type-B carboxylesterase/lipase family.</text>
</comment>
<keyword evidence="6" id="KW-1185">Reference proteome</keyword>
<dbReference type="KEGG" id="cput:CONPUDRAFT_55462"/>
<evidence type="ECO:0000313" key="6">
    <source>
        <dbReference type="Proteomes" id="UP000053558"/>
    </source>
</evidence>
<dbReference type="PROSITE" id="PS00122">
    <property type="entry name" value="CARBOXYLESTERASE_B_1"/>
    <property type="match status" value="1"/>
</dbReference>
<protein>
    <recommendedName>
        <fullName evidence="3">Carboxylic ester hydrolase</fullName>
        <ecNumber evidence="3">3.1.1.-</ecNumber>
    </recommendedName>
</protein>
<gene>
    <name evidence="5" type="ORF">CONPUDRAFT_55462</name>
</gene>
<dbReference type="OMA" id="YFPRASN"/>
<dbReference type="InterPro" id="IPR019826">
    <property type="entry name" value="Carboxylesterase_B_AS"/>
</dbReference>
<dbReference type="AlphaFoldDB" id="A0A5M3MQS9"/>
<dbReference type="OrthoDB" id="408631at2759"/>
<dbReference type="InterPro" id="IPR002018">
    <property type="entry name" value="CarbesteraseB"/>
</dbReference>
<dbReference type="EC" id="3.1.1.-" evidence="3"/>
<dbReference type="PANTHER" id="PTHR11559">
    <property type="entry name" value="CARBOXYLESTERASE"/>
    <property type="match status" value="1"/>
</dbReference>
<evidence type="ECO:0000313" key="5">
    <source>
        <dbReference type="EMBL" id="EIW81539.1"/>
    </source>
</evidence>
<evidence type="ECO:0000256" key="3">
    <source>
        <dbReference type="RuleBase" id="RU361235"/>
    </source>
</evidence>
<organism evidence="5 6">
    <name type="scientific">Coniophora puteana (strain RWD-64-598)</name>
    <name type="common">Brown rot fungus</name>
    <dbReference type="NCBI Taxonomy" id="741705"/>
    <lineage>
        <taxon>Eukaryota</taxon>
        <taxon>Fungi</taxon>
        <taxon>Dikarya</taxon>
        <taxon>Basidiomycota</taxon>
        <taxon>Agaricomycotina</taxon>
        <taxon>Agaricomycetes</taxon>
        <taxon>Agaricomycetidae</taxon>
        <taxon>Boletales</taxon>
        <taxon>Coniophorineae</taxon>
        <taxon>Coniophoraceae</taxon>
        <taxon>Coniophora</taxon>
    </lineage>
</organism>
<name>A0A5M3MQS9_CONPW</name>
<dbReference type="Proteomes" id="UP000053558">
    <property type="component" value="Unassembled WGS sequence"/>
</dbReference>
<proteinExistence type="inferred from homology"/>
<dbReference type="Pfam" id="PF00135">
    <property type="entry name" value="COesterase"/>
    <property type="match status" value="1"/>
</dbReference>
<comment type="caution">
    <text evidence="5">The sequence shown here is derived from an EMBL/GenBank/DDBJ whole genome shotgun (WGS) entry which is preliminary data.</text>
</comment>
<dbReference type="InterPro" id="IPR050309">
    <property type="entry name" value="Type-B_Carboxylest/Lipase"/>
</dbReference>
<accession>A0A5M3MQS9</accession>
<keyword evidence="3" id="KW-0732">Signal</keyword>
<sequence length="554" mass="59847">MLLSPTFSILLLQAASSLAIPGSVVKRADPVVQLDDTTVTGIANGTVNQFLGIPFAQPPVGSLRFQLPRPLPSYNESFPATAYGPVCPQQAFNLTIPSDLPAETQEVLEVMNSGSTRTISEDCLSLNVIAPANASVGSKHPVIVWIFGGGFEAGDPAATDGSVIVNKSIDLGVPVVYVSINYRTKVLITLAFGFLAGKEVQEAGIGNLGLQDQRLALKWIQRYIGQFGGDPSKVTIWGESAGAISVALQMVTNSGNAEGLFRAAFMQSGSPIPVGDIAHGQVYYDSLVNQTGCSNSSDTLKCLRGVPYDTLMDAVNNTPNIFSYQSLSLAWLPRVDGIFLTDDPQQLVLQGSVADVPFVTGDCNDEGTIFSFANLNVTTDDEFLTYIQMYYTPGASVDEVKQILDLYPQDPADGSPFNTSDQNALTPQSKRLAAFQGDAIFQGPRRSFLQQRAGKQETWSFCNKQSKALPYLGSYHGSDMESIWGDGAMSDYFLRFVTNLDPNGNTSINWPRYTLDSPNMLTLLDGSIPLQITQDDYRVEAMRGVSGLMLKYPL</sequence>
<evidence type="ECO:0000256" key="2">
    <source>
        <dbReference type="ARBA" id="ARBA00022801"/>
    </source>
</evidence>
<reference evidence="6" key="1">
    <citation type="journal article" date="2012" name="Science">
        <title>The Paleozoic origin of enzymatic lignin decomposition reconstructed from 31 fungal genomes.</title>
        <authorList>
            <person name="Floudas D."/>
            <person name="Binder M."/>
            <person name="Riley R."/>
            <person name="Barry K."/>
            <person name="Blanchette R.A."/>
            <person name="Henrissat B."/>
            <person name="Martinez A.T."/>
            <person name="Otillar R."/>
            <person name="Spatafora J.W."/>
            <person name="Yadav J.S."/>
            <person name="Aerts A."/>
            <person name="Benoit I."/>
            <person name="Boyd A."/>
            <person name="Carlson A."/>
            <person name="Copeland A."/>
            <person name="Coutinho P.M."/>
            <person name="de Vries R.P."/>
            <person name="Ferreira P."/>
            <person name="Findley K."/>
            <person name="Foster B."/>
            <person name="Gaskell J."/>
            <person name="Glotzer D."/>
            <person name="Gorecki P."/>
            <person name="Heitman J."/>
            <person name="Hesse C."/>
            <person name="Hori C."/>
            <person name="Igarashi K."/>
            <person name="Jurgens J.A."/>
            <person name="Kallen N."/>
            <person name="Kersten P."/>
            <person name="Kohler A."/>
            <person name="Kuees U."/>
            <person name="Kumar T.K.A."/>
            <person name="Kuo A."/>
            <person name="LaButti K."/>
            <person name="Larrondo L.F."/>
            <person name="Lindquist E."/>
            <person name="Ling A."/>
            <person name="Lombard V."/>
            <person name="Lucas S."/>
            <person name="Lundell T."/>
            <person name="Martin R."/>
            <person name="McLaughlin D.J."/>
            <person name="Morgenstern I."/>
            <person name="Morin E."/>
            <person name="Murat C."/>
            <person name="Nagy L.G."/>
            <person name="Nolan M."/>
            <person name="Ohm R.A."/>
            <person name="Patyshakuliyeva A."/>
            <person name="Rokas A."/>
            <person name="Ruiz-Duenas F.J."/>
            <person name="Sabat G."/>
            <person name="Salamov A."/>
            <person name="Samejima M."/>
            <person name="Schmutz J."/>
            <person name="Slot J.C."/>
            <person name="St John F."/>
            <person name="Stenlid J."/>
            <person name="Sun H."/>
            <person name="Sun S."/>
            <person name="Syed K."/>
            <person name="Tsang A."/>
            <person name="Wiebenga A."/>
            <person name="Young D."/>
            <person name="Pisabarro A."/>
            <person name="Eastwood D.C."/>
            <person name="Martin F."/>
            <person name="Cullen D."/>
            <person name="Grigoriev I.V."/>
            <person name="Hibbett D.S."/>
        </authorList>
    </citation>
    <scope>NUCLEOTIDE SEQUENCE [LARGE SCALE GENOMIC DNA]</scope>
    <source>
        <strain evidence="6">RWD-64-598 SS2</strain>
    </source>
</reference>
<dbReference type="SUPFAM" id="SSF53474">
    <property type="entry name" value="alpha/beta-Hydrolases"/>
    <property type="match status" value="1"/>
</dbReference>
<dbReference type="RefSeq" id="XP_007768202.1">
    <property type="nucleotide sequence ID" value="XM_007770012.1"/>
</dbReference>
<feature type="chain" id="PRO_5024469045" description="Carboxylic ester hydrolase" evidence="3">
    <location>
        <begin position="20"/>
        <end position="554"/>
    </location>
</feature>
<dbReference type="Gene3D" id="3.40.50.1820">
    <property type="entry name" value="alpha/beta hydrolase"/>
    <property type="match status" value="1"/>
</dbReference>
<feature type="signal peptide" evidence="3">
    <location>
        <begin position="1"/>
        <end position="19"/>
    </location>
</feature>
<dbReference type="GeneID" id="19207729"/>
<keyword evidence="2 3" id="KW-0378">Hydrolase</keyword>
<dbReference type="GO" id="GO:0016787">
    <property type="term" value="F:hydrolase activity"/>
    <property type="evidence" value="ECO:0007669"/>
    <property type="project" value="UniProtKB-KW"/>
</dbReference>
<dbReference type="EMBL" id="JH711578">
    <property type="protein sequence ID" value="EIW81539.1"/>
    <property type="molecule type" value="Genomic_DNA"/>
</dbReference>
<feature type="domain" description="Carboxylesterase type B" evidence="4">
    <location>
        <begin position="29"/>
        <end position="523"/>
    </location>
</feature>
<evidence type="ECO:0000259" key="4">
    <source>
        <dbReference type="Pfam" id="PF00135"/>
    </source>
</evidence>
<evidence type="ECO:0000256" key="1">
    <source>
        <dbReference type="ARBA" id="ARBA00005964"/>
    </source>
</evidence>